<gene>
    <name evidence="6" type="ORF">A3770_03p24780</name>
</gene>
<evidence type="ECO:0000313" key="7">
    <source>
        <dbReference type="Proteomes" id="UP000316726"/>
    </source>
</evidence>
<dbReference type="InterPro" id="IPR033116">
    <property type="entry name" value="TRYPSIN_SER"/>
</dbReference>
<dbReference type="SMART" id="SM00020">
    <property type="entry name" value="Tryp_SPc"/>
    <property type="match status" value="1"/>
</dbReference>
<dbReference type="PROSITE" id="PS00135">
    <property type="entry name" value="TRYPSIN_SER"/>
    <property type="match status" value="1"/>
</dbReference>
<proteinExistence type="predicted"/>
<evidence type="ECO:0000256" key="2">
    <source>
        <dbReference type="RuleBase" id="RU363034"/>
    </source>
</evidence>
<feature type="region of interest" description="Disordered" evidence="3">
    <location>
        <begin position="300"/>
        <end position="339"/>
    </location>
</feature>
<dbReference type="GO" id="GO:0006508">
    <property type="term" value="P:proteolysis"/>
    <property type="evidence" value="ECO:0007669"/>
    <property type="project" value="UniProtKB-KW"/>
</dbReference>
<dbReference type="PROSITE" id="PS50240">
    <property type="entry name" value="TRYPSIN_DOM"/>
    <property type="match status" value="1"/>
</dbReference>
<evidence type="ECO:0000313" key="6">
    <source>
        <dbReference type="EMBL" id="QDZ19960.1"/>
    </source>
</evidence>
<dbReference type="EMBL" id="CP031036">
    <property type="protein sequence ID" value="QDZ19960.1"/>
    <property type="molecule type" value="Genomic_DNA"/>
</dbReference>
<dbReference type="OrthoDB" id="545839at2759"/>
<dbReference type="Gene3D" id="2.40.10.10">
    <property type="entry name" value="Trypsin-like serine proteases"/>
    <property type="match status" value="1"/>
</dbReference>
<keyword evidence="2" id="KW-0645">Protease</keyword>
<protein>
    <recommendedName>
        <fullName evidence="5">Peptidase S1 domain-containing protein</fullName>
    </recommendedName>
</protein>
<organism evidence="6 7">
    <name type="scientific">Chloropicon primus</name>
    <dbReference type="NCBI Taxonomy" id="1764295"/>
    <lineage>
        <taxon>Eukaryota</taxon>
        <taxon>Viridiplantae</taxon>
        <taxon>Chlorophyta</taxon>
        <taxon>Chloropicophyceae</taxon>
        <taxon>Chloropicales</taxon>
        <taxon>Chloropicaceae</taxon>
        <taxon>Chloropicon</taxon>
    </lineage>
</organism>
<feature type="domain" description="Peptidase S1" evidence="5">
    <location>
        <begin position="36"/>
        <end position="297"/>
    </location>
</feature>
<dbReference type="InterPro" id="IPR009003">
    <property type="entry name" value="Peptidase_S1_PA"/>
</dbReference>
<keyword evidence="7" id="KW-1185">Reference proteome</keyword>
<dbReference type="InterPro" id="IPR001314">
    <property type="entry name" value="Peptidase_S1A"/>
</dbReference>
<sequence>MENRLGLWLCIALAIASSASALNRNLLVSCPDDDCVIKDVLSSYPYIVSLEIDWDPAENAELCTGTLVSEAGWILTAAHCIFNPELGGVWDDASVRAALAPDSREEDAQVVNIPYEDIFVHPNFMKREEGEDGQSNDDIALLRFDPALVDWEDLKVVSLAAGTSEPEDYSGERVQAMGYGSTGNPDLEKDDQDFRTITLRVTPCPEDLAERQTDVICTEDQYAGDVCAGDSGGPLLYPIINDGQPDFMQIGIVSQGYRSSQCIDRFSDPTAVGEDGDGIGTWNFIPYQAEWLCEVGGPGVGLCDNDSDGPPSEDYEPDDDNDSEDDDDNDSEGDDSGDK</sequence>
<dbReference type="InterPro" id="IPR043504">
    <property type="entry name" value="Peptidase_S1_PA_chymotrypsin"/>
</dbReference>
<keyword evidence="1" id="KW-1015">Disulfide bond</keyword>
<keyword evidence="4" id="KW-0732">Signal</keyword>
<dbReference type="PANTHER" id="PTHR24253">
    <property type="entry name" value="TRANSMEMBRANE PROTEASE SERINE"/>
    <property type="match status" value="1"/>
</dbReference>
<evidence type="ECO:0000256" key="4">
    <source>
        <dbReference type="SAM" id="SignalP"/>
    </source>
</evidence>
<dbReference type="Proteomes" id="UP000316726">
    <property type="component" value="Chromosome 3"/>
</dbReference>
<dbReference type="PRINTS" id="PR00722">
    <property type="entry name" value="CHYMOTRYPSIN"/>
</dbReference>
<dbReference type="STRING" id="1764295.A0A5B8MKP3"/>
<evidence type="ECO:0000259" key="5">
    <source>
        <dbReference type="PROSITE" id="PS50240"/>
    </source>
</evidence>
<reference evidence="6 7" key="1">
    <citation type="submission" date="2018-07" db="EMBL/GenBank/DDBJ databases">
        <title>The complete nuclear genome of the prasinophyte Chloropicon primus (CCMP1205).</title>
        <authorList>
            <person name="Pombert J.-F."/>
            <person name="Otis C."/>
            <person name="Turmel M."/>
            <person name="Lemieux C."/>
        </authorList>
    </citation>
    <scope>NUCLEOTIDE SEQUENCE [LARGE SCALE GENOMIC DNA]</scope>
    <source>
        <strain evidence="6 7">CCMP1205</strain>
    </source>
</reference>
<feature type="signal peptide" evidence="4">
    <location>
        <begin position="1"/>
        <end position="21"/>
    </location>
</feature>
<dbReference type="SUPFAM" id="SSF50494">
    <property type="entry name" value="Trypsin-like serine proteases"/>
    <property type="match status" value="1"/>
</dbReference>
<keyword evidence="2" id="KW-0720">Serine protease</keyword>
<dbReference type="AlphaFoldDB" id="A0A5B8MKP3"/>
<evidence type="ECO:0000256" key="3">
    <source>
        <dbReference type="SAM" id="MobiDB-lite"/>
    </source>
</evidence>
<accession>A0A5B8MKP3</accession>
<dbReference type="InterPro" id="IPR018114">
    <property type="entry name" value="TRYPSIN_HIS"/>
</dbReference>
<keyword evidence="2" id="KW-0378">Hydrolase</keyword>
<dbReference type="GO" id="GO:0004252">
    <property type="term" value="F:serine-type endopeptidase activity"/>
    <property type="evidence" value="ECO:0007669"/>
    <property type="project" value="InterPro"/>
</dbReference>
<feature type="compositionally biased region" description="Acidic residues" evidence="3">
    <location>
        <begin position="305"/>
        <end position="339"/>
    </location>
</feature>
<name>A0A5B8MKP3_9CHLO</name>
<dbReference type="PANTHER" id="PTHR24253:SF153">
    <property type="entry name" value="SERINE PROTEASE HEPSIN"/>
    <property type="match status" value="1"/>
</dbReference>
<dbReference type="Pfam" id="PF00089">
    <property type="entry name" value="Trypsin"/>
    <property type="match status" value="1"/>
</dbReference>
<evidence type="ECO:0000256" key="1">
    <source>
        <dbReference type="ARBA" id="ARBA00023157"/>
    </source>
</evidence>
<dbReference type="PROSITE" id="PS00134">
    <property type="entry name" value="TRYPSIN_HIS"/>
    <property type="match status" value="1"/>
</dbReference>
<dbReference type="InterPro" id="IPR001254">
    <property type="entry name" value="Trypsin_dom"/>
</dbReference>
<feature type="chain" id="PRO_5022853317" description="Peptidase S1 domain-containing protein" evidence="4">
    <location>
        <begin position="22"/>
        <end position="339"/>
    </location>
</feature>